<reference evidence="3" key="2">
    <citation type="submission" date="2021-01" db="EMBL/GenBank/DDBJ databases">
        <authorList>
            <person name="Schikora-Tamarit M.A."/>
        </authorList>
    </citation>
    <scope>NUCLEOTIDE SEQUENCE</scope>
    <source>
        <strain evidence="3">CBS6341</strain>
    </source>
</reference>
<organism evidence="3 4">
    <name type="scientific">Wickerhamomyces mucosus</name>
    <dbReference type="NCBI Taxonomy" id="1378264"/>
    <lineage>
        <taxon>Eukaryota</taxon>
        <taxon>Fungi</taxon>
        <taxon>Dikarya</taxon>
        <taxon>Ascomycota</taxon>
        <taxon>Saccharomycotina</taxon>
        <taxon>Saccharomycetes</taxon>
        <taxon>Phaffomycetales</taxon>
        <taxon>Wickerhamomycetaceae</taxon>
        <taxon>Wickerhamomyces</taxon>
    </lineage>
</organism>
<comment type="caution">
    <text evidence="3">The sequence shown here is derived from an EMBL/GenBank/DDBJ whole genome shotgun (WGS) entry which is preliminary data.</text>
</comment>
<reference evidence="3" key="1">
    <citation type="journal article" date="2021" name="Open Biol.">
        <title>Shared evolutionary footprints suggest mitochondrial oxidative damage underlies multiple complex I losses in fungi.</title>
        <authorList>
            <person name="Schikora-Tamarit M.A."/>
            <person name="Marcet-Houben M."/>
            <person name="Nosek J."/>
            <person name="Gabaldon T."/>
        </authorList>
    </citation>
    <scope>NUCLEOTIDE SEQUENCE</scope>
    <source>
        <strain evidence="3">CBS6341</strain>
    </source>
</reference>
<dbReference type="AlphaFoldDB" id="A0A9P8PNB0"/>
<protein>
    <recommendedName>
        <fullName evidence="5">Grand meiotic recombination cluster protein 2</fullName>
    </recommendedName>
</protein>
<evidence type="ECO:0000313" key="4">
    <source>
        <dbReference type="Proteomes" id="UP000769528"/>
    </source>
</evidence>
<evidence type="ECO:0000256" key="1">
    <source>
        <dbReference type="SAM" id="Coils"/>
    </source>
</evidence>
<evidence type="ECO:0008006" key="5">
    <source>
        <dbReference type="Google" id="ProtNLM"/>
    </source>
</evidence>
<accession>A0A9P8PNB0</accession>
<dbReference type="Proteomes" id="UP000769528">
    <property type="component" value="Unassembled WGS sequence"/>
</dbReference>
<feature type="region of interest" description="Disordered" evidence="2">
    <location>
        <begin position="1"/>
        <end position="21"/>
    </location>
</feature>
<dbReference type="OrthoDB" id="4067025at2759"/>
<evidence type="ECO:0000256" key="2">
    <source>
        <dbReference type="SAM" id="MobiDB-lite"/>
    </source>
</evidence>
<sequence length="212" mass="24377">MSEETVNTISNPPATANSDTNVNNSIVTAIGSHQEEENDSLITSPIPEQKIPNSTTDDNINSRLSNEFKTIIEEKSKELSTLLYNISKEINKEDIKDLKLTSLNDDVNNNNHFNWEKIVEVSEMVFNEYSKDMELVTKELDELNKEFLIWQESTYILDSEKISKRLNGSENWINKKENYLNYLKNELTNSAELINDALKKLDNNNNNNNNNN</sequence>
<keyword evidence="4" id="KW-1185">Reference proteome</keyword>
<name>A0A9P8PNB0_9ASCO</name>
<gene>
    <name evidence="3" type="ORF">WICMUC_003156</name>
</gene>
<keyword evidence="1" id="KW-0175">Coiled coil</keyword>
<feature type="coiled-coil region" evidence="1">
    <location>
        <begin position="184"/>
        <end position="211"/>
    </location>
</feature>
<proteinExistence type="predicted"/>
<dbReference type="EMBL" id="JAEUBF010000845">
    <property type="protein sequence ID" value="KAH3674610.1"/>
    <property type="molecule type" value="Genomic_DNA"/>
</dbReference>
<evidence type="ECO:0000313" key="3">
    <source>
        <dbReference type="EMBL" id="KAH3674610.1"/>
    </source>
</evidence>